<evidence type="ECO:0000259" key="3">
    <source>
        <dbReference type="PROSITE" id="PS51782"/>
    </source>
</evidence>
<dbReference type="CDD" id="cd00118">
    <property type="entry name" value="LysM"/>
    <property type="match status" value="1"/>
</dbReference>
<keyword evidence="5" id="KW-1185">Reference proteome</keyword>
<sequence length="204" mass="22810">MTRSFPFIAALVFAAFCLAFQVKAQSTNLQYQVANIMEDQRLMMEQMRGLLAEMDEMRRENARLRALVEDFEAKAARQSGSYATVAQVNELVRKTAADLSARDEVIQRELTAMVNRELKKFAKDVQDAVATVPTVSKPDPNVKTDFPDNYPKTGIPYDVAPGDSLAGIAKKLNSRVDWIQNANKISDPRLLQVGQKIFIPQASE</sequence>
<comment type="caution">
    <text evidence="4">The sequence shown here is derived from an EMBL/GenBank/DDBJ whole genome shotgun (WGS) entry which is preliminary data.</text>
</comment>
<evidence type="ECO:0000256" key="2">
    <source>
        <dbReference type="SAM" id="SignalP"/>
    </source>
</evidence>
<accession>A0A927FEM8</accession>
<keyword evidence="2" id="KW-0732">Signal</keyword>
<evidence type="ECO:0000313" key="4">
    <source>
        <dbReference type="EMBL" id="MBD5781998.1"/>
    </source>
</evidence>
<feature type="coiled-coil region" evidence="1">
    <location>
        <begin position="40"/>
        <end position="74"/>
    </location>
</feature>
<dbReference type="Proteomes" id="UP000622317">
    <property type="component" value="Unassembled WGS sequence"/>
</dbReference>
<proteinExistence type="predicted"/>
<evidence type="ECO:0000256" key="1">
    <source>
        <dbReference type="SAM" id="Coils"/>
    </source>
</evidence>
<reference evidence="4" key="1">
    <citation type="submission" date="2020-09" db="EMBL/GenBank/DDBJ databases">
        <title>Pelagicoccus enzymogenes sp. nov. with an EPS production, isolated from marine sediment.</title>
        <authorList>
            <person name="Feng X."/>
        </authorList>
    </citation>
    <scope>NUCLEOTIDE SEQUENCE</scope>
    <source>
        <strain evidence="4">NFK12</strain>
    </source>
</reference>
<feature type="signal peptide" evidence="2">
    <location>
        <begin position="1"/>
        <end position="24"/>
    </location>
</feature>
<feature type="chain" id="PRO_5036674222" evidence="2">
    <location>
        <begin position="25"/>
        <end position="204"/>
    </location>
</feature>
<dbReference type="EMBL" id="JACYFG010000051">
    <property type="protein sequence ID" value="MBD5781998.1"/>
    <property type="molecule type" value="Genomic_DNA"/>
</dbReference>
<dbReference type="InterPro" id="IPR036779">
    <property type="entry name" value="LysM_dom_sf"/>
</dbReference>
<keyword evidence="1" id="KW-0175">Coiled coil</keyword>
<evidence type="ECO:0000313" key="5">
    <source>
        <dbReference type="Proteomes" id="UP000622317"/>
    </source>
</evidence>
<dbReference type="AlphaFoldDB" id="A0A927FEM8"/>
<gene>
    <name evidence="4" type="ORF">IEN85_21040</name>
</gene>
<feature type="domain" description="LysM" evidence="3">
    <location>
        <begin position="155"/>
        <end position="199"/>
    </location>
</feature>
<dbReference type="SUPFAM" id="SSF54106">
    <property type="entry name" value="LysM domain"/>
    <property type="match status" value="1"/>
</dbReference>
<dbReference type="Pfam" id="PF01476">
    <property type="entry name" value="LysM"/>
    <property type="match status" value="1"/>
</dbReference>
<organism evidence="4 5">
    <name type="scientific">Pelagicoccus enzymogenes</name>
    <dbReference type="NCBI Taxonomy" id="2773457"/>
    <lineage>
        <taxon>Bacteria</taxon>
        <taxon>Pseudomonadati</taxon>
        <taxon>Verrucomicrobiota</taxon>
        <taxon>Opitutia</taxon>
        <taxon>Puniceicoccales</taxon>
        <taxon>Pelagicoccaceae</taxon>
        <taxon>Pelagicoccus</taxon>
    </lineage>
</organism>
<dbReference type="RefSeq" id="WP_191619070.1">
    <property type="nucleotide sequence ID" value="NZ_JACYFG010000051.1"/>
</dbReference>
<dbReference type="PROSITE" id="PS51782">
    <property type="entry name" value="LYSM"/>
    <property type="match status" value="1"/>
</dbReference>
<protein>
    <submittedName>
        <fullName evidence="4">LysM peptidoglycan-binding domain-containing protein</fullName>
    </submittedName>
</protein>
<dbReference type="SMART" id="SM00257">
    <property type="entry name" value="LysM"/>
    <property type="match status" value="1"/>
</dbReference>
<dbReference type="Gene3D" id="3.10.350.10">
    <property type="entry name" value="LysM domain"/>
    <property type="match status" value="1"/>
</dbReference>
<dbReference type="InterPro" id="IPR018392">
    <property type="entry name" value="LysM"/>
</dbReference>
<name>A0A927FEM8_9BACT</name>